<keyword evidence="3" id="KW-1185">Reference proteome</keyword>
<dbReference type="EMBL" id="BJOV01000001">
    <property type="protein sequence ID" value="GED99924.1"/>
    <property type="molecule type" value="Genomic_DNA"/>
</dbReference>
<reference evidence="3" key="1">
    <citation type="submission" date="2019-06" db="EMBL/GenBank/DDBJ databases">
        <title>Gordonia isolated from sludge of a wastewater treatment plant.</title>
        <authorList>
            <person name="Tamura T."/>
            <person name="Aoyama K."/>
            <person name="Kang Y."/>
            <person name="Saito S."/>
            <person name="Akiyama N."/>
            <person name="Yazawa K."/>
            <person name="Gonoi T."/>
            <person name="Mikami Y."/>
        </authorList>
    </citation>
    <scope>NUCLEOTIDE SEQUENCE [LARGE SCALE GENOMIC DNA]</scope>
    <source>
        <strain evidence="3">NBRC 107696</strain>
    </source>
</reference>
<dbReference type="Proteomes" id="UP000444960">
    <property type="component" value="Unassembled WGS sequence"/>
</dbReference>
<dbReference type="InterPro" id="IPR050834">
    <property type="entry name" value="Glycosyltransf_2"/>
</dbReference>
<dbReference type="Pfam" id="PF00535">
    <property type="entry name" value="Glycos_transf_2"/>
    <property type="match status" value="1"/>
</dbReference>
<accession>A0A7I9V3D6</accession>
<dbReference type="InterPro" id="IPR001173">
    <property type="entry name" value="Glyco_trans_2-like"/>
</dbReference>
<proteinExistence type="predicted"/>
<dbReference type="InterPro" id="IPR029044">
    <property type="entry name" value="Nucleotide-diphossugar_trans"/>
</dbReference>
<sequence>MTVPTISAVVPMFNEHDRIESCIRALLDQTRPLDEIIIVDNGSTDGSADVVAALAADEPTIRMISESVPGCYAARASGYDAAVSDVIARTDADCRVARDWAERIEEFFGGEVGAEYAAVTGIVTLYDAPPFEFVDRRARSVPDRFANGGQVDGLHGLNHAIRRTAWIAVRDDLTRRQDIWEDLDIAMALGETGERVYFEPRLEVASSVRALRKSPFANRHYVTGGIRTARARGDRRRTRVMYLDVLFRTVGFTGMWLVFRPWDERTKTWKLRRLLQPLDDARWDVTQER</sequence>
<dbReference type="PANTHER" id="PTHR43685:SF14">
    <property type="entry name" value="GLYCOSYLTRANSFERASE 2-LIKE DOMAIN-CONTAINING PROTEIN"/>
    <property type="match status" value="1"/>
</dbReference>
<dbReference type="AlphaFoldDB" id="A0A7I9V3D6"/>
<evidence type="ECO:0000259" key="1">
    <source>
        <dbReference type="Pfam" id="PF00535"/>
    </source>
</evidence>
<evidence type="ECO:0000313" key="3">
    <source>
        <dbReference type="Proteomes" id="UP000444960"/>
    </source>
</evidence>
<dbReference type="SUPFAM" id="SSF53448">
    <property type="entry name" value="Nucleotide-diphospho-sugar transferases"/>
    <property type="match status" value="1"/>
</dbReference>
<comment type="caution">
    <text evidence="2">The sequence shown here is derived from an EMBL/GenBank/DDBJ whole genome shotgun (WGS) entry which is preliminary data.</text>
</comment>
<name>A0A7I9V3D6_9ACTN</name>
<gene>
    <name evidence="2" type="ORF">nbrc107696_03710</name>
</gene>
<feature type="domain" description="Glycosyltransferase 2-like" evidence="1">
    <location>
        <begin position="7"/>
        <end position="110"/>
    </location>
</feature>
<dbReference type="PANTHER" id="PTHR43685">
    <property type="entry name" value="GLYCOSYLTRANSFERASE"/>
    <property type="match status" value="1"/>
</dbReference>
<dbReference type="Gene3D" id="3.90.550.10">
    <property type="entry name" value="Spore Coat Polysaccharide Biosynthesis Protein SpsA, Chain A"/>
    <property type="match status" value="1"/>
</dbReference>
<protein>
    <recommendedName>
        <fullName evidence="1">Glycosyltransferase 2-like domain-containing protein</fullName>
    </recommendedName>
</protein>
<evidence type="ECO:0000313" key="2">
    <source>
        <dbReference type="EMBL" id="GED99924.1"/>
    </source>
</evidence>
<organism evidence="2 3">
    <name type="scientific">Gordonia spumicola</name>
    <dbReference type="NCBI Taxonomy" id="589161"/>
    <lineage>
        <taxon>Bacteria</taxon>
        <taxon>Bacillati</taxon>
        <taxon>Actinomycetota</taxon>
        <taxon>Actinomycetes</taxon>
        <taxon>Mycobacteriales</taxon>
        <taxon>Gordoniaceae</taxon>
        <taxon>Gordonia</taxon>
    </lineage>
</organism>